<dbReference type="EMBL" id="MU167293">
    <property type="protein sequence ID" value="KAG0144553.1"/>
    <property type="molecule type" value="Genomic_DNA"/>
</dbReference>
<dbReference type="Proteomes" id="UP000886653">
    <property type="component" value="Unassembled WGS sequence"/>
</dbReference>
<reference evidence="3" key="1">
    <citation type="submission" date="2013-11" db="EMBL/GenBank/DDBJ databases">
        <title>Genome sequence of the fusiform rust pathogen reveals effectors for host alternation and coevolution with pine.</title>
        <authorList>
            <consortium name="DOE Joint Genome Institute"/>
            <person name="Smith K."/>
            <person name="Pendleton A."/>
            <person name="Kubisiak T."/>
            <person name="Anderson C."/>
            <person name="Salamov A."/>
            <person name="Aerts A."/>
            <person name="Riley R."/>
            <person name="Clum A."/>
            <person name="Lindquist E."/>
            <person name="Ence D."/>
            <person name="Campbell M."/>
            <person name="Kronenberg Z."/>
            <person name="Feau N."/>
            <person name="Dhillon B."/>
            <person name="Hamelin R."/>
            <person name="Burleigh J."/>
            <person name="Smith J."/>
            <person name="Yandell M."/>
            <person name="Nelson C."/>
            <person name="Grigoriev I."/>
            <person name="Davis J."/>
        </authorList>
    </citation>
    <scope>NUCLEOTIDE SEQUENCE</scope>
    <source>
        <strain evidence="3">G11</strain>
    </source>
</reference>
<dbReference type="AlphaFoldDB" id="A0A9P6NEM9"/>
<evidence type="ECO:0000313" key="4">
    <source>
        <dbReference type="Proteomes" id="UP000886653"/>
    </source>
</evidence>
<organism evidence="3 4">
    <name type="scientific">Cronartium quercuum f. sp. fusiforme G11</name>
    <dbReference type="NCBI Taxonomy" id="708437"/>
    <lineage>
        <taxon>Eukaryota</taxon>
        <taxon>Fungi</taxon>
        <taxon>Dikarya</taxon>
        <taxon>Basidiomycota</taxon>
        <taxon>Pucciniomycotina</taxon>
        <taxon>Pucciniomycetes</taxon>
        <taxon>Pucciniales</taxon>
        <taxon>Coleosporiaceae</taxon>
        <taxon>Cronartium</taxon>
    </lineage>
</organism>
<dbReference type="InterPro" id="IPR029466">
    <property type="entry name" value="NAM-associated_C"/>
</dbReference>
<evidence type="ECO:0000256" key="1">
    <source>
        <dbReference type="SAM" id="MobiDB-lite"/>
    </source>
</evidence>
<sequence>MAPSSSQTVAATLDMKVPHASEFSISSDSNDNNNQATPHQDQCPVGIKKSKRRLKDSTKMNTASKVEDKNREHAAILLEQQVAAMEENSRISQQLLEKDSGNLQCELAILATNKSTLPDELSKQALCAMKQKIKEKYESNASRDNKGIIDGCFLNYHVVDDNAALHDVLNIMQLPLLTCFAKCLLAASLPQEVLTKAGHGG</sequence>
<keyword evidence="4" id="KW-1185">Reference proteome</keyword>
<proteinExistence type="predicted"/>
<protein>
    <recommendedName>
        <fullName evidence="2">No apical meristem-associated C-terminal domain-containing protein</fullName>
    </recommendedName>
</protein>
<evidence type="ECO:0000259" key="2">
    <source>
        <dbReference type="Pfam" id="PF14303"/>
    </source>
</evidence>
<feature type="compositionally biased region" description="Low complexity" evidence="1">
    <location>
        <begin position="24"/>
        <end position="34"/>
    </location>
</feature>
<evidence type="ECO:0000313" key="3">
    <source>
        <dbReference type="EMBL" id="KAG0144553.1"/>
    </source>
</evidence>
<dbReference type="Pfam" id="PF14303">
    <property type="entry name" value="NAM-associated"/>
    <property type="match status" value="1"/>
</dbReference>
<comment type="caution">
    <text evidence="3">The sequence shown here is derived from an EMBL/GenBank/DDBJ whole genome shotgun (WGS) entry which is preliminary data.</text>
</comment>
<feature type="region of interest" description="Disordered" evidence="1">
    <location>
        <begin position="20"/>
        <end position="68"/>
    </location>
</feature>
<feature type="domain" description="No apical meristem-associated C-terminal" evidence="2">
    <location>
        <begin position="8"/>
        <end position="133"/>
    </location>
</feature>
<gene>
    <name evidence="3" type="ORF">CROQUDRAFT_94931</name>
</gene>
<accession>A0A9P6NEM9</accession>
<name>A0A9P6NEM9_9BASI</name>